<dbReference type="GO" id="GO:0051287">
    <property type="term" value="F:NAD binding"/>
    <property type="evidence" value="ECO:0007669"/>
    <property type="project" value="InterPro"/>
</dbReference>
<feature type="compositionally biased region" description="Basic and acidic residues" evidence="5">
    <location>
        <begin position="16"/>
        <end position="27"/>
    </location>
</feature>
<feature type="domain" description="D-isomer specific 2-hydroxyacid dehydrogenase catalytic" evidence="6">
    <location>
        <begin position="117"/>
        <end position="423"/>
    </location>
</feature>
<accession>M9LWA8</accession>
<dbReference type="GO" id="GO:0030267">
    <property type="term" value="F:glyoxylate reductase (NADPH) activity"/>
    <property type="evidence" value="ECO:0007669"/>
    <property type="project" value="TreeGrafter"/>
</dbReference>
<dbReference type="Pfam" id="PF02826">
    <property type="entry name" value="2-Hacid_dh_C"/>
    <property type="match status" value="1"/>
</dbReference>
<evidence type="ECO:0000256" key="3">
    <source>
        <dbReference type="ARBA" id="ARBA00023027"/>
    </source>
</evidence>
<keyword evidence="8" id="KW-0670">Pyruvate</keyword>
<feature type="domain" description="D-isomer specific 2-hydroxyacid dehydrogenase NAD-binding" evidence="7">
    <location>
        <begin position="209"/>
        <end position="392"/>
    </location>
</feature>
<keyword evidence="3" id="KW-0520">NAD</keyword>
<dbReference type="InterPro" id="IPR029753">
    <property type="entry name" value="D-isomer_DH_CS"/>
</dbReference>
<dbReference type="PROSITE" id="PS00670">
    <property type="entry name" value="D_2_HYDROXYACID_DH_2"/>
    <property type="match status" value="1"/>
</dbReference>
<dbReference type="GO" id="GO:0016618">
    <property type="term" value="F:hydroxypyruvate reductase [NAD(P)H] activity"/>
    <property type="evidence" value="ECO:0007669"/>
    <property type="project" value="TreeGrafter"/>
</dbReference>
<proteinExistence type="inferred from homology"/>
<organism evidence="8 9">
    <name type="scientific">Pseudozyma antarctica (strain T-34)</name>
    <name type="common">Yeast</name>
    <name type="synonym">Candida antarctica</name>
    <dbReference type="NCBI Taxonomy" id="1151754"/>
    <lineage>
        <taxon>Eukaryota</taxon>
        <taxon>Fungi</taxon>
        <taxon>Dikarya</taxon>
        <taxon>Basidiomycota</taxon>
        <taxon>Ustilaginomycotina</taxon>
        <taxon>Ustilaginomycetes</taxon>
        <taxon>Ustilaginales</taxon>
        <taxon>Ustilaginaceae</taxon>
        <taxon>Moesziomyces</taxon>
    </lineage>
</organism>
<evidence type="ECO:0000256" key="2">
    <source>
        <dbReference type="ARBA" id="ARBA00023002"/>
    </source>
</evidence>
<feature type="region of interest" description="Disordered" evidence="5">
    <location>
        <begin position="1"/>
        <end position="28"/>
    </location>
</feature>
<keyword evidence="2 4" id="KW-0560">Oxidoreductase</keyword>
<dbReference type="PANTHER" id="PTHR10996:SF289">
    <property type="entry name" value="2-HYDROXYACID DEHYDROGENASE"/>
    <property type="match status" value="1"/>
</dbReference>
<dbReference type="FunFam" id="3.40.50.720:FF:000203">
    <property type="entry name" value="D-3-phosphoglycerate dehydrogenase (SerA)"/>
    <property type="match status" value="1"/>
</dbReference>
<dbReference type="InterPro" id="IPR006139">
    <property type="entry name" value="D-isomer_2_OHA_DH_cat_dom"/>
</dbReference>
<evidence type="ECO:0000313" key="8">
    <source>
        <dbReference type="EMBL" id="GAC74539.1"/>
    </source>
</evidence>
<evidence type="ECO:0000256" key="4">
    <source>
        <dbReference type="RuleBase" id="RU003719"/>
    </source>
</evidence>
<dbReference type="PROSITE" id="PS00065">
    <property type="entry name" value="D_2_HYDROXYACID_DH_1"/>
    <property type="match status" value="1"/>
</dbReference>
<dbReference type="InterPro" id="IPR029752">
    <property type="entry name" value="D-isomer_DH_CS1"/>
</dbReference>
<name>M9LWA8_PSEA3</name>
<dbReference type="Gene3D" id="3.40.50.720">
    <property type="entry name" value="NAD(P)-binding Rossmann-like Domain"/>
    <property type="match status" value="2"/>
</dbReference>
<evidence type="ECO:0000313" key="9">
    <source>
        <dbReference type="Proteomes" id="UP000011976"/>
    </source>
</evidence>
<reference evidence="9" key="1">
    <citation type="journal article" date="2013" name="Genome Announc.">
        <title>Genome sequence of the basidiomycetous yeast Pseudozyma antarctica T-34, a producer of the glycolipid biosurfactants mannosylerythritol lipids.</title>
        <authorList>
            <person name="Morita T."/>
            <person name="Koike H."/>
            <person name="Koyama Y."/>
            <person name="Hagiwara H."/>
            <person name="Ito E."/>
            <person name="Fukuoka T."/>
            <person name="Imura T."/>
            <person name="Machida M."/>
            <person name="Kitamoto D."/>
        </authorList>
    </citation>
    <scope>NUCLEOTIDE SEQUENCE [LARGE SCALE GENOMIC DNA]</scope>
    <source>
        <strain evidence="9">T-34</strain>
    </source>
</reference>
<dbReference type="CDD" id="cd12168">
    <property type="entry name" value="Mand_dh_like"/>
    <property type="match status" value="1"/>
</dbReference>
<protein>
    <submittedName>
        <fullName evidence="8">Glyoxylate/hydroxypyruvate reductase</fullName>
    </submittedName>
</protein>
<gene>
    <name evidence="8" type="ORF">PANT_12d00020</name>
</gene>
<dbReference type="GO" id="GO:0005829">
    <property type="term" value="C:cytosol"/>
    <property type="evidence" value="ECO:0007669"/>
    <property type="project" value="TreeGrafter"/>
</dbReference>
<comment type="similarity">
    <text evidence="1 4">Belongs to the D-isomer specific 2-hydroxyacid dehydrogenase family.</text>
</comment>
<dbReference type="EMBL" id="DF196778">
    <property type="protein sequence ID" value="GAC74539.1"/>
    <property type="molecule type" value="Genomic_DNA"/>
</dbReference>
<evidence type="ECO:0000256" key="1">
    <source>
        <dbReference type="ARBA" id="ARBA00005854"/>
    </source>
</evidence>
<evidence type="ECO:0000256" key="5">
    <source>
        <dbReference type="SAM" id="MobiDB-lite"/>
    </source>
</evidence>
<evidence type="ECO:0000259" key="6">
    <source>
        <dbReference type="Pfam" id="PF00389"/>
    </source>
</evidence>
<dbReference type="InterPro" id="IPR036291">
    <property type="entry name" value="NAD(P)-bd_dom_sf"/>
</dbReference>
<dbReference type="STRING" id="1151754.M9LWA8"/>
<dbReference type="InterPro" id="IPR050223">
    <property type="entry name" value="D-isomer_2-hydroxyacid_DH"/>
</dbReference>
<evidence type="ECO:0000259" key="7">
    <source>
        <dbReference type="Pfam" id="PF02826"/>
    </source>
</evidence>
<dbReference type="OrthoDB" id="9991913at2759"/>
<dbReference type="Pfam" id="PF00389">
    <property type="entry name" value="2-Hacid_dh"/>
    <property type="match status" value="1"/>
</dbReference>
<dbReference type="InterPro" id="IPR006140">
    <property type="entry name" value="D-isomer_DH_NAD-bd"/>
</dbReference>
<sequence>MLTDENPPRPRGSSEGVERRGGPEAHGLETGLMLVPNHLDPSLIASGSDRAMHILIGQLTTGAPRLLRAQASASSRLLSTSRVVAQKPKVLLLDEVRLAKSQLAQLSNAATVIESSATTRAELIQKFKTGGEYADVVGIYRHFGAARSVKITGRFDQELVEQLPKSLRYIVHNGAGYDQLDVAALSQRRIQASNVPTAVDDATSDVALYLLLGAIRRFPLARAHMDKGSFNSAFPFLEAHDPRAKTLGIVGAGGIGRAFAYKASHALGMKVIYHNRNRLDPKLEAEAAKGGMEYVASLDDLLARSDVVSLHCPLTPATKGLIGTHQLHKMKKSAILINTARGPVVKEQELAQALEQGVIAGAGLDVFEAEPKIHEQLLALKDSKVELLPHVGTLTLETQTEMEAVCLRNLLQGLQTGKLAFTVPEQKDVDFS</sequence>
<dbReference type="PANTHER" id="PTHR10996">
    <property type="entry name" value="2-HYDROXYACID DEHYDROGENASE-RELATED"/>
    <property type="match status" value="1"/>
</dbReference>
<dbReference type="SUPFAM" id="SSF52283">
    <property type="entry name" value="Formate/glycerate dehydrogenase catalytic domain-like"/>
    <property type="match status" value="1"/>
</dbReference>
<dbReference type="AlphaFoldDB" id="M9LWA8"/>
<dbReference type="SUPFAM" id="SSF51735">
    <property type="entry name" value="NAD(P)-binding Rossmann-fold domains"/>
    <property type="match status" value="1"/>
</dbReference>
<dbReference type="Proteomes" id="UP000011976">
    <property type="component" value="Unassembled WGS sequence"/>
</dbReference>